<reference evidence="1" key="2">
    <citation type="journal article" date="2015" name="Data Brief">
        <title>Shoot transcriptome of the giant reed, Arundo donax.</title>
        <authorList>
            <person name="Barrero R.A."/>
            <person name="Guerrero F.D."/>
            <person name="Moolhuijzen P."/>
            <person name="Goolsby J.A."/>
            <person name="Tidwell J."/>
            <person name="Bellgard S.E."/>
            <person name="Bellgard M.I."/>
        </authorList>
    </citation>
    <scope>NUCLEOTIDE SEQUENCE</scope>
    <source>
        <tissue evidence="1">Shoot tissue taken approximately 20 cm above the soil surface</tissue>
    </source>
</reference>
<reference evidence="1" key="1">
    <citation type="submission" date="2014-09" db="EMBL/GenBank/DDBJ databases">
        <authorList>
            <person name="Magalhaes I.L.F."/>
            <person name="Oliveira U."/>
            <person name="Santos F.R."/>
            <person name="Vidigal T.H.D.A."/>
            <person name="Brescovit A.D."/>
            <person name="Santos A.J."/>
        </authorList>
    </citation>
    <scope>NUCLEOTIDE SEQUENCE</scope>
    <source>
        <tissue evidence="1">Shoot tissue taken approximately 20 cm above the soil surface</tissue>
    </source>
</reference>
<dbReference type="EMBL" id="GBRH01193914">
    <property type="protein sequence ID" value="JAE03982.1"/>
    <property type="molecule type" value="Transcribed_RNA"/>
</dbReference>
<accession>A0A0A9EV67</accession>
<proteinExistence type="predicted"/>
<protein>
    <submittedName>
        <fullName evidence="1">Uncharacterized protein</fullName>
    </submittedName>
</protein>
<organism evidence="1">
    <name type="scientific">Arundo donax</name>
    <name type="common">Giant reed</name>
    <name type="synonym">Donax arundinaceus</name>
    <dbReference type="NCBI Taxonomy" id="35708"/>
    <lineage>
        <taxon>Eukaryota</taxon>
        <taxon>Viridiplantae</taxon>
        <taxon>Streptophyta</taxon>
        <taxon>Embryophyta</taxon>
        <taxon>Tracheophyta</taxon>
        <taxon>Spermatophyta</taxon>
        <taxon>Magnoliopsida</taxon>
        <taxon>Liliopsida</taxon>
        <taxon>Poales</taxon>
        <taxon>Poaceae</taxon>
        <taxon>PACMAD clade</taxon>
        <taxon>Arundinoideae</taxon>
        <taxon>Arundineae</taxon>
        <taxon>Arundo</taxon>
    </lineage>
</organism>
<name>A0A0A9EV67_ARUDO</name>
<evidence type="ECO:0000313" key="1">
    <source>
        <dbReference type="EMBL" id="JAE03982.1"/>
    </source>
</evidence>
<dbReference type="AlphaFoldDB" id="A0A0A9EV67"/>
<sequence>MYPRSGTRSKLSCFFRHNNNIDCNCIQKHCHRVKAMNLILFRNFLF</sequence>